<dbReference type="PANTHER" id="PTHR23513">
    <property type="entry name" value="INTEGRAL MEMBRANE EFFLUX PROTEIN-RELATED"/>
    <property type="match status" value="1"/>
</dbReference>
<feature type="transmembrane region" description="Helical" evidence="6">
    <location>
        <begin position="327"/>
        <end position="347"/>
    </location>
</feature>
<evidence type="ECO:0000256" key="1">
    <source>
        <dbReference type="ARBA" id="ARBA00004651"/>
    </source>
</evidence>
<feature type="transmembrane region" description="Helical" evidence="6">
    <location>
        <begin position="72"/>
        <end position="93"/>
    </location>
</feature>
<dbReference type="InterPro" id="IPR020846">
    <property type="entry name" value="MFS_dom"/>
</dbReference>
<dbReference type="InterPro" id="IPR011701">
    <property type="entry name" value="MFS"/>
</dbReference>
<evidence type="ECO:0000256" key="4">
    <source>
        <dbReference type="ARBA" id="ARBA00022989"/>
    </source>
</evidence>
<reference evidence="8" key="1">
    <citation type="journal article" date="2023" name="Comput. Struct. Biotechnol. J.">
        <title>Discovery of a novel marine Bacteroidetes with a rich repertoire of carbohydrate-active enzymes.</title>
        <authorList>
            <person name="Chen B."/>
            <person name="Liu G."/>
            <person name="Chen Q."/>
            <person name="Wang H."/>
            <person name="Liu L."/>
            <person name="Tang K."/>
        </authorList>
    </citation>
    <scope>NUCLEOTIDE SEQUENCE</scope>
    <source>
        <strain evidence="8">TK19036</strain>
    </source>
</reference>
<feature type="transmembrane region" description="Helical" evidence="6">
    <location>
        <begin position="189"/>
        <end position="210"/>
    </location>
</feature>
<feature type="transmembrane region" description="Helical" evidence="6">
    <location>
        <begin position="7"/>
        <end position="32"/>
    </location>
</feature>
<dbReference type="SUPFAM" id="SSF103473">
    <property type="entry name" value="MFS general substrate transporter"/>
    <property type="match status" value="1"/>
</dbReference>
<feature type="transmembrane region" description="Helical" evidence="6">
    <location>
        <begin position="271"/>
        <end position="292"/>
    </location>
</feature>
<feature type="transmembrane region" description="Helical" evidence="6">
    <location>
        <begin position="239"/>
        <end position="265"/>
    </location>
</feature>
<evidence type="ECO:0000256" key="2">
    <source>
        <dbReference type="ARBA" id="ARBA00022475"/>
    </source>
</evidence>
<feature type="transmembrane region" description="Helical" evidence="6">
    <location>
        <begin position="99"/>
        <end position="117"/>
    </location>
</feature>
<evidence type="ECO:0000313" key="8">
    <source>
        <dbReference type="EMBL" id="WKN38247.1"/>
    </source>
</evidence>
<comment type="subcellular location">
    <subcellularLocation>
        <location evidence="1">Cell membrane</location>
        <topology evidence="1">Multi-pass membrane protein</topology>
    </subcellularLocation>
</comment>
<feature type="transmembrane region" description="Helical" evidence="6">
    <location>
        <begin position="44"/>
        <end position="65"/>
    </location>
</feature>
<protein>
    <submittedName>
        <fullName evidence="8">MFS transporter</fullName>
    </submittedName>
</protein>
<evidence type="ECO:0000256" key="5">
    <source>
        <dbReference type="ARBA" id="ARBA00023136"/>
    </source>
</evidence>
<proteinExistence type="predicted"/>
<feature type="transmembrane region" description="Helical" evidence="6">
    <location>
        <begin position="367"/>
        <end position="389"/>
    </location>
</feature>
<gene>
    <name evidence="8" type="ORF">K4G66_05975</name>
</gene>
<dbReference type="PANTHER" id="PTHR23513:SF11">
    <property type="entry name" value="STAPHYLOFERRIN A TRANSPORTER"/>
    <property type="match status" value="1"/>
</dbReference>
<keyword evidence="2" id="KW-1003">Cell membrane</keyword>
<reference evidence="8" key="2">
    <citation type="journal article" date="2024" name="Antonie Van Leeuwenhoek">
        <title>Roseihalotalea indica gen. nov., sp. nov., a halophilic Bacteroidetes from mesopelagic Southwest Indian Ocean with higher carbohydrate metabolic potential.</title>
        <authorList>
            <person name="Chen B."/>
            <person name="Zhang M."/>
            <person name="Lin D."/>
            <person name="Ye J."/>
            <person name="Tang K."/>
        </authorList>
    </citation>
    <scope>NUCLEOTIDE SEQUENCE</scope>
    <source>
        <strain evidence="8">TK19036</strain>
    </source>
</reference>
<dbReference type="GO" id="GO:0022857">
    <property type="term" value="F:transmembrane transporter activity"/>
    <property type="evidence" value="ECO:0007669"/>
    <property type="project" value="InterPro"/>
</dbReference>
<dbReference type="AlphaFoldDB" id="A0AA49JJ35"/>
<evidence type="ECO:0000259" key="7">
    <source>
        <dbReference type="PROSITE" id="PS50850"/>
    </source>
</evidence>
<keyword evidence="4 6" id="KW-1133">Transmembrane helix</keyword>
<feature type="transmembrane region" description="Helical" evidence="6">
    <location>
        <begin position="304"/>
        <end position="321"/>
    </location>
</feature>
<keyword evidence="3 6" id="KW-0812">Transmembrane</keyword>
<feature type="transmembrane region" description="Helical" evidence="6">
    <location>
        <begin position="395"/>
        <end position="413"/>
    </location>
</feature>
<organism evidence="8">
    <name type="scientific">Roseihalotalea indica</name>
    <dbReference type="NCBI Taxonomy" id="2867963"/>
    <lineage>
        <taxon>Bacteria</taxon>
        <taxon>Pseudomonadati</taxon>
        <taxon>Bacteroidota</taxon>
        <taxon>Cytophagia</taxon>
        <taxon>Cytophagales</taxon>
        <taxon>Catalimonadaceae</taxon>
        <taxon>Roseihalotalea</taxon>
    </lineage>
</organism>
<accession>A0AA49JJ35</accession>
<evidence type="ECO:0000256" key="6">
    <source>
        <dbReference type="SAM" id="Phobius"/>
    </source>
</evidence>
<dbReference type="Pfam" id="PF07690">
    <property type="entry name" value="MFS_1"/>
    <property type="match status" value="1"/>
</dbReference>
<evidence type="ECO:0000256" key="3">
    <source>
        <dbReference type="ARBA" id="ARBA00022692"/>
    </source>
</evidence>
<keyword evidence="5 6" id="KW-0472">Membrane</keyword>
<dbReference type="GO" id="GO:0005886">
    <property type="term" value="C:plasma membrane"/>
    <property type="evidence" value="ECO:0007669"/>
    <property type="project" value="UniProtKB-SubCell"/>
</dbReference>
<sequence length="422" mass="46699">MRSHQHTLLLLFTANGISGFAQGITMLAVPWYFAQQGLSSQFNLTYGIITFMTLLWGLTAGTIVDRFNRKQVFLLTNTVEGAILILVAGYGFFNGGLSSLLIIMVFATTVFGFYLHYPNLYAFAHEVSSESEYTKVTSSIEIVGQSTNVLAGAFAALLLEGLSWSPSFSLAGQTVSFSLTIEAWSMHEIFMMDGITYIISIILIGLIHYVPRHADTIERGAFLKRLKSGFRYLKQHPTVFRFGFFSHSIFVIMLVQLHALMPLYITQHLKAGGHVFGGVEVLYGLGALSAGIGVSRLFRKVDTIYSIIILMAITTGALLLSATTRSIGLFLCVGALIGFTNAGTRVLRLAYLFKYIPNEVIGRVNSIFSILNVSMRVFFIMLFSAHYFGVDSNVIFAYLILSLFTTFSALMLLSQTRRQSLV</sequence>
<dbReference type="Gene3D" id="1.20.1250.20">
    <property type="entry name" value="MFS general substrate transporter like domains"/>
    <property type="match status" value="1"/>
</dbReference>
<feature type="domain" description="Major facilitator superfamily (MFS) profile" evidence="7">
    <location>
        <begin position="7"/>
        <end position="417"/>
    </location>
</feature>
<dbReference type="PROSITE" id="PS50850">
    <property type="entry name" value="MFS"/>
    <property type="match status" value="1"/>
</dbReference>
<feature type="transmembrane region" description="Helical" evidence="6">
    <location>
        <begin position="138"/>
        <end position="159"/>
    </location>
</feature>
<dbReference type="InterPro" id="IPR036259">
    <property type="entry name" value="MFS_trans_sf"/>
</dbReference>
<name>A0AA49JJ35_9BACT</name>
<dbReference type="EMBL" id="CP120682">
    <property type="protein sequence ID" value="WKN38247.1"/>
    <property type="molecule type" value="Genomic_DNA"/>
</dbReference>